<evidence type="ECO:0000256" key="1">
    <source>
        <dbReference type="ARBA" id="ARBA00004141"/>
    </source>
</evidence>
<comment type="subcellular location">
    <subcellularLocation>
        <location evidence="1">Membrane</location>
        <topology evidence="1">Multi-pass membrane protein</topology>
    </subcellularLocation>
</comment>
<organism evidence="7">
    <name type="scientific">Tetracapsuloides bryosalmonae</name>
    <dbReference type="NCBI Taxonomy" id="271932"/>
    <lineage>
        <taxon>Eukaryota</taxon>
        <taxon>Metazoa</taxon>
        <taxon>Cnidaria</taxon>
        <taxon>Myxozoa</taxon>
        <taxon>Malacosporea</taxon>
        <taxon>Malacovalvulida</taxon>
        <taxon>Saccosporidae</taxon>
        <taxon>Tetracapsuloides</taxon>
    </lineage>
</organism>
<dbReference type="GO" id="GO:0045724">
    <property type="term" value="P:positive regulation of cilium assembly"/>
    <property type="evidence" value="ECO:0007669"/>
    <property type="project" value="TreeGrafter"/>
</dbReference>
<dbReference type="PANTHER" id="PTHR13317">
    <property type="entry name" value="TRANSMEMBRANE ANTERIOR POSTERIOR TRANSFORMATION PROTEIN 1 HOMOLOG"/>
    <property type="match status" value="1"/>
</dbReference>
<keyword evidence="5 6" id="KW-0472">Membrane</keyword>
<protein>
    <submittedName>
        <fullName evidence="7">Transmembrane anterior posterior transformation protein 1</fullName>
    </submittedName>
</protein>
<dbReference type="GO" id="GO:0036064">
    <property type="term" value="C:ciliary basal body"/>
    <property type="evidence" value="ECO:0007669"/>
    <property type="project" value="TreeGrafter"/>
</dbReference>
<evidence type="ECO:0000256" key="3">
    <source>
        <dbReference type="ARBA" id="ARBA00022692"/>
    </source>
</evidence>
<evidence type="ECO:0000256" key="2">
    <source>
        <dbReference type="ARBA" id="ARBA00008803"/>
    </source>
</evidence>
<evidence type="ECO:0000313" key="7">
    <source>
        <dbReference type="EMBL" id="QKY88623.1"/>
    </source>
</evidence>
<feature type="transmembrane region" description="Helical" evidence="6">
    <location>
        <begin position="343"/>
        <end position="362"/>
    </location>
</feature>
<accession>A0A859IQU1</accession>
<comment type="similarity">
    <text evidence="2">Belongs to the TAPT1 family.</text>
</comment>
<dbReference type="InterPro" id="IPR008010">
    <property type="entry name" value="Tatp1"/>
</dbReference>
<name>A0A859IQU1_9CNID</name>
<proteinExistence type="evidence at transcript level"/>
<dbReference type="Pfam" id="PF05346">
    <property type="entry name" value="DUF747"/>
    <property type="match status" value="1"/>
</dbReference>
<dbReference type="PANTHER" id="PTHR13317:SF4">
    <property type="entry name" value="TRANSMEMBRANE ANTERIOR POSTERIOR TRANSFORMATION PROTEIN 1 HOMOLOG"/>
    <property type="match status" value="1"/>
</dbReference>
<feature type="transmembrane region" description="Helical" evidence="6">
    <location>
        <begin position="185"/>
        <end position="213"/>
    </location>
</feature>
<evidence type="ECO:0000256" key="4">
    <source>
        <dbReference type="ARBA" id="ARBA00022989"/>
    </source>
</evidence>
<keyword evidence="4 6" id="KW-1133">Transmembrane helix</keyword>
<sequence>MDGCNPPCASPLVKFNTLKDIIFLYLDSEILSPLIKNDQFNMQSNRRIKKFLRTPFELEKFIFVTGLFCMDDFISCFTILPLRLLLCIPISMISYLKYKKLIYSFGRDIFKIINIFMVLIFLSKFEVSYIYHVVKAQNIIKIYVFFNILDVIDKLFSSIGHDMNNSFFTQSHSLRSKYFFLFRKFHYFCLALIYNYLHSIVILLQTICLCVAVNSRSRALLTLVISNQFLEVKGSIFKKFDSRTLFLLMCSDSRERFTFLIIMNMVILSCLIDENSTNLSTIIGDLILAFISELLVDWLKHSFISWFNSVDSEIYSKYLSSLSSSFLFSSNVKCHQESVAQKLSFFDVPLVITLIHVILHKIDDLAIKFGKLNYLLWIIILFQVKIIIGLLCKIFAVIYYESFPMKIENENSLNLSDFREKII</sequence>
<feature type="transmembrane region" description="Helical" evidence="6">
    <location>
        <begin position="374"/>
        <end position="400"/>
    </location>
</feature>
<feature type="transmembrane region" description="Helical" evidence="6">
    <location>
        <begin position="109"/>
        <end position="131"/>
    </location>
</feature>
<evidence type="ECO:0000256" key="5">
    <source>
        <dbReference type="ARBA" id="ARBA00023136"/>
    </source>
</evidence>
<dbReference type="AlphaFoldDB" id="A0A859IQU1"/>
<evidence type="ECO:0000256" key="6">
    <source>
        <dbReference type="SAM" id="Phobius"/>
    </source>
</evidence>
<dbReference type="GO" id="GO:0005789">
    <property type="term" value="C:endoplasmic reticulum membrane"/>
    <property type="evidence" value="ECO:0007669"/>
    <property type="project" value="TreeGrafter"/>
</dbReference>
<keyword evidence="3 6" id="KW-0812">Transmembrane</keyword>
<dbReference type="EMBL" id="MN056839">
    <property type="protein sequence ID" value="QKY88623.1"/>
    <property type="molecule type" value="mRNA"/>
</dbReference>
<feature type="transmembrane region" description="Helical" evidence="6">
    <location>
        <begin position="61"/>
        <end position="88"/>
    </location>
</feature>
<reference evidence="7" key="1">
    <citation type="submission" date="2019-06" db="EMBL/GenBank/DDBJ databases">
        <title>De novo transcriptome assembly of the myxozoan parasite Tetracapsuloides bryosalmonae: A two-host sequencing approach to uncover specific expression profiles.</title>
        <authorList>
            <person name="Faber M."/>
            <person name="Yoon S."/>
            <person name="Shaw S."/>
            <person name="de Paiva Alves E."/>
            <person name="Okamura B."/>
            <person name="Hartikainen H."/>
            <person name="Secombes C.J."/>
            <person name="Holland J.W."/>
        </authorList>
    </citation>
    <scope>NUCLEOTIDE SEQUENCE</scope>
    <source>
        <tissue evidence="7">Spore sac</tissue>
    </source>
</reference>